<dbReference type="GO" id="GO:0050821">
    <property type="term" value="P:protein stabilization"/>
    <property type="evidence" value="ECO:0007669"/>
    <property type="project" value="TreeGrafter"/>
</dbReference>
<dbReference type="AlphaFoldDB" id="A0A9P6UVV9"/>
<dbReference type="EMBL" id="JAAAIP010000237">
    <property type="protein sequence ID" value="KAG0321616.1"/>
    <property type="molecule type" value="Genomic_DNA"/>
</dbReference>
<dbReference type="GO" id="GO:0000774">
    <property type="term" value="F:adenyl-nucleotide exchange factor activity"/>
    <property type="evidence" value="ECO:0007669"/>
    <property type="project" value="TreeGrafter"/>
</dbReference>
<dbReference type="GO" id="GO:0005634">
    <property type="term" value="C:nucleus"/>
    <property type="evidence" value="ECO:0007669"/>
    <property type="project" value="TreeGrafter"/>
</dbReference>
<dbReference type="PANTHER" id="PTHR12329">
    <property type="entry name" value="BCL2-ASSOCIATED ATHANOGENE"/>
    <property type="match status" value="1"/>
</dbReference>
<dbReference type="GO" id="GO:0016020">
    <property type="term" value="C:membrane"/>
    <property type="evidence" value="ECO:0007669"/>
    <property type="project" value="TreeGrafter"/>
</dbReference>
<feature type="region of interest" description="Disordered" evidence="2">
    <location>
        <begin position="142"/>
        <end position="165"/>
    </location>
</feature>
<feature type="domain" description="Ubiquitin-like" evidence="3">
    <location>
        <begin position="40"/>
        <end position="87"/>
    </location>
</feature>
<reference evidence="5" key="1">
    <citation type="journal article" date="2020" name="Fungal Divers.">
        <title>Resolving the Mortierellaceae phylogeny through synthesis of multi-gene phylogenetics and phylogenomics.</title>
        <authorList>
            <person name="Vandepol N."/>
            <person name="Liber J."/>
            <person name="Desiro A."/>
            <person name="Na H."/>
            <person name="Kennedy M."/>
            <person name="Barry K."/>
            <person name="Grigoriev I.V."/>
            <person name="Miller A.N."/>
            <person name="O'Donnell K."/>
            <person name="Stajich J.E."/>
            <person name="Bonito G."/>
        </authorList>
    </citation>
    <scope>NUCLEOTIDE SEQUENCE</scope>
    <source>
        <strain evidence="5">REB-010B</strain>
    </source>
</reference>
<dbReference type="InterPro" id="IPR039773">
    <property type="entry name" value="BAG_chaperone_regulator"/>
</dbReference>
<sequence length="235" mass="25936">MRVGVVHHQQYDPATVLHIRWNEEAYTIDFEGKVLAQIKLRELREICKDLTGVPLGGLSLIFGGATMKDDNAPLSCWGVKPGSKVVVDGIKPTEEEIKLLTTNGDPEEYALILRISGSLEKSRDSVSEFLPRYREETDAYLASSEKPTASNGAGATGPVTLQNMSPPRKKLHDLHGTMSESLLQSLLVLDGVTCKPEFEVARVKRREAVKETQKLLDVIDAINAQVKESDNKARL</sequence>
<dbReference type="SUPFAM" id="SSF54236">
    <property type="entry name" value="Ubiquitin-like"/>
    <property type="match status" value="1"/>
</dbReference>
<dbReference type="InterPro" id="IPR003103">
    <property type="entry name" value="BAG_domain"/>
</dbReference>
<gene>
    <name evidence="5" type="ORF">BGZ99_003790</name>
</gene>
<comment type="caution">
    <text evidence="5">The sequence shown here is derived from an EMBL/GenBank/DDBJ whole genome shotgun (WGS) entry which is preliminary data.</text>
</comment>
<accession>A0A9P6UVV9</accession>
<evidence type="ECO:0000256" key="1">
    <source>
        <dbReference type="ARBA" id="ARBA00023186"/>
    </source>
</evidence>
<name>A0A9P6UVV9_9FUNG</name>
<proteinExistence type="predicted"/>
<feature type="compositionally biased region" description="Polar residues" evidence="2">
    <location>
        <begin position="145"/>
        <end position="165"/>
    </location>
</feature>
<dbReference type="InterPro" id="IPR029071">
    <property type="entry name" value="Ubiquitin-like_domsf"/>
</dbReference>
<dbReference type="Gene3D" id="1.20.58.120">
    <property type="entry name" value="BAG domain"/>
    <property type="match status" value="1"/>
</dbReference>
<protein>
    <recommendedName>
        <fullName evidence="7">BAG domain-containing protein</fullName>
    </recommendedName>
</protein>
<dbReference type="PROSITE" id="PS50053">
    <property type="entry name" value="UBIQUITIN_2"/>
    <property type="match status" value="1"/>
</dbReference>
<dbReference type="PANTHER" id="PTHR12329:SF16">
    <property type="entry name" value="BAG FAMILY MOLECULAR CHAPERONE REGULATOR 1"/>
    <property type="match status" value="1"/>
</dbReference>
<feature type="domain" description="BAG" evidence="4">
    <location>
        <begin position="178"/>
        <end position="223"/>
    </location>
</feature>
<evidence type="ECO:0000256" key="2">
    <source>
        <dbReference type="SAM" id="MobiDB-lite"/>
    </source>
</evidence>
<dbReference type="Gene3D" id="3.10.20.90">
    <property type="entry name" value="Phosphatidylinositol 3-kinase Catalytic Subunit, Chain A, domain 1"/>
    <property type="match status" value="1"/>
</dbReference>
<evidence type="ECO:0000259" key="4">
    <source>
        <dbReference type="PROSITE" id="PS51035"/>
    </source>
</evidence>
<evidence type="ECO:0008006" key="7">
    <source>
        <dbReference type="Google" id="ProtNLM"/>
    </source>
</evidence>
<keyword evidence="6" id="KW-1185">Reference proteome</keyword>
<dbReference type="InterPro" id="IPR036533">
    <property type="entry name" value="BAG_dom_sf"/>
</dbReference>
<dbReference type="Proteomes" id="UP000738325">
    <property type="component" value="Unassembled WGS sequence"/>
</dbReference>
<evidence type="ECO:0000259" key="3">
    <source>
        <dbReference type="PROSITE" id="PS50053"/>
    </source>
</evidence>
<dbReference type="PROSITE" id="PS51035">
    <property type="entry name" value="BAG"/>
    <property type="match status" value="1"/>
</dbReference>
<dbReference type="SUPFAM" id="SSF63491">
    <property type="entry name" value="BAG domain"/>
    <property type="match status" value="1"/>
</dbReference>
<organism evidence="5 6">
    <name type="scientific">Dissophora globulifera</name>
    <dbReference type="NCBI Taxonomy" id="979702"/>
    <lineage>
        <taxon>Eukaryota</taxon>
        <taxon>Fungi</taxon>
        <taxon>Fungi incertae sedis</taxon>
        <taxon>Mucoromycota</taxon>
        <taxon>Mortierellomycotina</taxon>
        <taxon>Mortierellomycetes</taxon>
        <taxon>Mortierellales</taxon>
        <taxon>Mortierellaceae</taxon>
        <taxon>Dissophora</taxon>
    </lineage>
</organism>
<evidence type="ECO:0000313" key="5">
    <source>
        <dbReference type="EMBL" id="KAG0321616.1"/>
    </source>
</evidence>
<dbReference type="GO" id="GO:0005829">
    <property type="term" value="C:cytosol"/>
    <property type="evidence" value="ECO:0007669"/>
    <property type="project" value="TreeGrafter"/>
</dbReference>
<dbReference type="OrthoDB" id="417450at2759"/>
<dbReference type="Pfam" id="PF02179">
    <property type="entry name" value="BAG"/>
    <property type="match status" value="1"/>
</dbReference>
<evidence type="ECO:0000313" key="6">
    <source>
        <dbReference type="Proteomes" id="UP000738325"/>
    </source>
</evidence>
<dbReference type="InterPro" id="IPR000626">
    <property type="entry name" value="Ubiquitin-like_dom"/>
</dbReference>
<dbReference type="GO" id="GO:0051087">
    <property type="term" value="F:protein-folding chaperone binding"/>
    <property type="evidence" value="ECO:0007669"/>
    <property type="project" value="InterPro"/>
</dbReference>
<keyword evidence="1" id="KW-0143">Chaperone</keyword>